<dbReference type="EMBL" id="CP022022">
    <property type="protein sequence ID" value="ASF43178.1"/>
    <property type="molecule type" value="Genomic_DNA"/>
</dbReference>
<dbReference type="AlphaFoldDB" id="A0A1Z4BPH1"/>
<gene>
    <name evidence="1" type="ORF">CBG49_08870</name>
</gene>
<accession>A0A1Z4BPH1</accession>
<proteinExistence type="predicted"/>
<name>A0A1Z4BPH1_9FLAO</name>
<protein>
    <submittedName>
        <fullName evidence="1">Uncharacterized protein</fullName>
    </submittedName>
</protein>
<evidence type="ECO:0000313" key="1">
    <source>
        <dbReference type="EMBL" id="ASF43178.1"/>
    </source>
</evidence>
<dbReference type="KEGG" id="capn:CBG49_08870"/>
<evidence type="ECO:0000313" key="2">
    <source>
        <dbReference type="Proteomes" id="UP000197007"/>
    </source>
</evidence>
<keyword evidence="2" id="KW-1185">Reference proteome</keyword>
<reference evidence="2" key="1">
    <citation type="submission" date="2017-06" db="EMBL/GenBank/DDBJ databases">
        <title>Complete genome sequence of Capnocytophaga sp. KCOM 1579 (=ChDC OS43) isolated from a human refractory periapical abscess lesion.</title>
        <authorList>
            <person name="Kook J.-K."/>
            <person name="Park S.-N."/>
            <person name="Lim Y.K."/>
            <person name="Roh H."/>
        </authorList>
    </citation>
    <scope>NUCLEOTIDE SEQUENCE [LARGE SCALE GENOMIC DNA]</scope>
    <source>
        <strain evidence="2">ChDC OS43</strain>
    </source>
</reference>
<sequence length="149" mass="17592">MKDIVTKYRDVIEDCELLLGDNNNLKNMSYNDIDEICNYVIVEVYKQSAELTIIALVNIYIKAMIVEANADYDILKEYVQEFLYYDGTTSSYGYIRAKLKEIRGIMEQGIDDKYLYENYEDVADVLEGFLEDLEAKYDKMKINLRKNYY</sequence>
<dbReference type="Proteomes" id="UP000197007">
    <property type="component" value="Chromosome"/>
</dbReference>
<organism evidence="1 2">
    <name type="scientific">Capnocytophaga endodontalis</name>
    <dbReference type="NCBI Taxonomy" id="2708117"/>
    <lineage>
        <taxon>Bacteria</taxon>
        <taxon>Pseudomonadati</taxon>
        <taxon>Bacteroidota</taxon>
        <taxon>Flavobacteriia</taxon>
        <taxon>Flavobacteriales</taxon>
        <taxon>Flavobacteriaceae</taxon>
        <taxon>Capnocytophaga</taxon>
    </lineage>
</organism>